<evidence type="ECO:0000256" key="2">
    <source>
        <dbReference type="ARBA" id="ARBA00022475"/>
    </source>
</evidence>
<dbReference type="GO" id="GO:0005886">
    <property type="term" value="C:plasma membrane"/>
    <property type="evidence" value="ECO:0007669"/>
    <property type="project" value="UniProtKB-SubCell"/>
</dbReference>
<evidence type="ECO:0000256" key="1">
    <source>
        <dbReference type="ARBA" id="ARBA00004429"/>
    </source>
</evidence>
<reference evidence="9 10" key="1">
    <citation type="submission" date="2016-10" db="EMBL/GenBank/DDBJ databases">
        <authorList>
            <person name="de Groot N.N."/>
        </authorList>
    </citation>
    <scope>NUCLEOTIDE SEQUENCE [LARGE SCALE GENOMIC DNA]</scope>
    <source>
        <strain evidence="9 10">CGMCC 1.9157</strain>
    </source>
</reference>
<evidence type="ECO:0000313" key="10">
    <source>
        <dbReference type="Proteomes" id="UP000199236"/>
    </source>
</evidence>
<dbReference type="STRING" id="655353.SAMN04488056_11626"/>
<dbReference type="InterPro" id="IPR004681">
    <property type="entry name" value="TRAP_DctM"/>
</dbReference>
<comment type="function">
    <text evidence="7">Part of the tripartite ATP-independent periplasmic (TRAP) transport system.</text>
</comment>
<protein>
    <recommendedName>
        <fullName evidence="7">TRAP transporter large permease protein</fullName>
    </recommendedName>
</protein>
<evidence type="ECO:0000256" key="6">
    <source>
        <dbReference type="ARBA" id="ARBA00023136"/>
    </source>
</evidence>
<evidence type="ECO:0000259" key="8">
    <source>
        <dbReference type="Pfam" id="PF06808"/>
    </source>
</evidence>
<feature type="transmembrane region" description="Helical" evidence="7">
    <location>
        <begin position="143"/>
        <end position="167"/>
    </location>
</feature>
<accession>A0A1I5L847</accession>
<gene>
    <name evidence="9" type="ORF">SAMN04488056_11626</name>
</gene>
<sequence length="434" mass="45681">MSVAVASVLLLALLALFLGAGTWIFAGLLLSGAGAMWLILDFPWVRIGAIATKVISSSAVSWELAAIPIFIWMGDIIFRTDISERLFRGLAPLVAKIPGGLLHTNVFGCTLFAAISGSSTATTATVGKITVPELRKRDYSMSLAAGSLAGAGSFGLLIPPSIAMIIYGVLAEVSIAKLFIAGIVPGMMMAALYSGYIAIMSIAFPHMAPKYDGDVSGRAMLKGLGELVPIATLMFVVLGSIYSGLATPSEAAAVGVFCAIVITFVTGQFSVKLLVESLMNTLRISSMICMLIASSAFLSAAIAYMHLPTMITEMIAGLNLSPYGVLLILAVLYIVLGMFLDGTSMTVMTVPIAVPLIMQAGYDPLWFGVYLVIMIEMSTITPPIGLNLYILQALTERSLGATILAAAPFFFLLCLGTALLAVFPQIVLWLPSAL</sequence>
<dbReference type="PANTHER" id="PTHR33362:SF5">
    <property type="entry name" value="C4-DICARBOXYLATE TRAP TRANSPORTER LARGE PERMEASE PROTEIN DCTM"/>
    <property type="match status" value="1"/>
</dbReference>
<feature type="transmembrane region" description="Helical" evidence="7">
    <location>
        <begin position="251"/>
        <end position="275"/>
    </location>
</feature>
<feature type="transmembrane region" description="Helical" evidence="7">
    <location>
        <begin position="179"/>
        <end position="204"/>
    </location>
</feature>
<dbReference type="PANTHER" id="PTHR33362">
    <property type="entry name" value="SIALIC ACID TRAP TRANSPORTER PERMEASE PROTEIN SIAT-RELATED"/>
    <property type="match status" value="1"/>
</dbReference>
<keyword evidence="6 7" id="KW-0472">Membrane</keyword>
<dbReference type="OrthoDB" id="7912926at2"/>
<keyword evidence="3 7" id="KW-0997">Cell inner membrane</keyword>
<organism evidence="9 10">
    <name type="scientific">Cohaesibacter marisflavi</name>
    <dbReference type="NCBI Taxonomy" id="655353"/>
    <lineage>
        <taxon>Bacteria</taxon>
        <taxon>Pseudomonadati</taxon>
        <taxon>Pseudomonadota</taxon>
        <taxon>Alphaproteobacteria</taxon>
        <taxon>Hyphomicrobiales</taxon>
        <taxon>Cohaesibacteraceae</taxon>
    </lineage>
</organism>
<dbReference type="Pfam" id="PF06808">
    <property type="entry name" value="DctM"/>
    <property type="match status" value="1"/>
</dbReference>
<name>A0A1I5L847_9HYPH</name>
<feature type="transmembrane region" description="Helical" evidence="7">
    <location>
        <begin position="287"/>
        <end position="308"/>
    </location>
</feature>
<comment type="subunit">
    <text evidence="7">The complex comprises the extracytoplasmic solute receptor protein and the two transmembrane proteins.</text>
</comment>
<keyword evidence="7" id="KW-0813">Transport</keyword>
<dbReference type="NCBIfam" id="TIGR00786">
    <property type="entry name" value="dctM"/>
    <property type="match status" value="1"/>
</dbReference>
<keyword evidence="4 7" id="KW-0812">Transmembrane</keyword>
<dbReference type="EMBL" id="FOVR01000016">
    <property type="protein sequence ID" value="SFO93352.1"/>
    <property type="molecule type" value="Genomic_DNA"/>
</dbReference>
<comment type="subcellular location">
    <subcellularLocation>
        <location evidence="1 7">Cell inner membrane</location>
        <topology evidence="1 7">Multi-pass membrane protein</topology>
    </subcellularLocation>
</comment>
<dbReference type="InterPro" id="IPR010656">
    <property type="entry name" value="DctM"/>
</dbReference>
<dbReference type="AlphaFoldDB" id="A0A1I5L847"/>
<keyword evidence="2" id="KW-1003">Cell membrane</keyword>
<evidence type="ECO:0000256" key="5">
    <source>
        <dbReference type="ARBA" id="ARBA00022989"/>
    </source>
</evidence>
<dbReference type="PIRSF" id="PIRSF006066">
    <property type="entry name" value="HI0050"/>
    <property type="match status" value="1"/>
</dbReference>
<comment type="caution">
    <text evidence="7">Lacks conserved residue(s) required for the propagation of feature annotation.</text>
</comment>
<feature type="transmembrane region" description="Helical" evidence="7">
    <location>
        <begin position="59"/>
        <end position="78"/>
    </location>
</feature>
<feature type="transmembrane region" description="Helical" evidence="7">
    <location>
        <begin position="224"/>
        <end position="245"/>
    </location>
</feature>
<dbReference type="RefSeq" id="WP_090075211.1">
    <property type="nucleotide sequence ID" value="NZ_FOVR01000016.1"/>
</dbReference>
<dbReference type="GO" id="GO:0022857">
    <property type="term" value="F:transmembrane transporter activity"/>
    <property type="evidence" value="ECO:0007669"/>
    <property type="project" value="UniProtKB-UniRule"/>
</dbReference>
<evidence type="ECO:0000256" key="7">
    <source>
        <dbReference type="RuleBase" id="RU369079"/>
    </source>
</evidence>
<dbReference type="Proteomes" id="UP000199236">
    <property type="component" value="Unassembled WGS sequence"/>
</dbReference>
<feature type="transmembrane region" description="Helical" evidence="7">
    <location>
        <begin position="320"/>
        <end position="340"/>
    </location>
</feature>
<evidence type="ECO:0000313" key="9">
    <source>
        <dbReference type="EMBL" id="SFO93352.1"/>
    </source>
</evidence>
<feature type="domain" description="TRAP C4-dicarboxylate transport system permease DctM subunit" evidence="8">
    <location>
        <begin position="12"/>
        <end position="426"/>
    </location>
</feature>
<evidence type="ECO:0000256" key="4">
    <source>
        <dbReference type="ARBA" id="ARBA00022692"/>
    </source>
</evidence>
<keyword evidence="5 7" id="KW-1133">Transmembrane helix</keyword>
<evidence type="ECO:0000256" key="3">
    <source>
        <dbReference type="ARBA" id="ARBA00022519"/>
    </source>
</evidence>
<keyword evidence="10" id="KW-1185">Reference proteome</keyword>
<comment type="similarity">
    <text evidence="7">Belongs to the TRAP transporter large permease family.</text>
</comment>
<proteinExistence type="inferred from homology"/>
<feature type="transmembrane region" description="Helical" evidence="7">
    <location>
        <begin position="368"/>
        <end position="391"/>
    </location>
</feature>
<feature type="transmembrane region" description="Helical" evidence="7">
    <location>
        <begin position="403"/>
        <end position="430"/>
    </location>
</feature>